<dbReference type="Pfam" id="PF00694">
    <property type="entry name" value="Aconitase_C"/>
    <property type="match status" value="1"/>
</dbReference>
<protein>
    <recommendedName>
        <fullName evidence="1">Aconitase A/isopropylmalate dehydratase small subunit swivel domain-containing protein</fullName>
    </recommendedName>
</protein>
<organism evidence="2 3">
    <name type="scientific">Kibdelosporangium philippinense</name>
    <dbReference type="NCBI Taxonomy" id="211113"/>
    <lineage>
        <taxon>Bacteria</taxon>
        <taxon>Bacillati</taxon>
        <taxon>Actinomycetota</taxon>
        <taxon>Actinomycetes</taxon>
        <taxon>Pseudonocardiales</taxon>
        <taxon>Pseudonocardiaceae</taxon>
        <taxon>Kibdelosporangium</taxon>
    </lineage>
</organism>
<comment type="caution">
    <text evidence="2">The sequence shown here is derived from an EMBL/GenBank/DDBJ whole genome shotgun (WGS) entry which is preliminary data.</text>
</comment>
<proteinExistence type="predicted"/>
<gene>
    <name evidence="2" type="ORF">LWC34_18325</name>
</gene>
<sequence length="183" mass="20497">MKRFAFNTYASRRGNHEVMVRGAFANVQLRNRLVEREGGWTVKDNEVQTIYDAAMAYREEGVPLIILGGAQYGTGSSRDWAAKGTALLGVRAVIAESYERIHRSNLIGTGILPLQYRPGENATTLGLTGHEVFDLSTMDKTVTVRAGKREFEVIVRLDTAREREVYQAGGILRLMMRRYGQSL</sequence>
<keyword evidence="3" id="KW-1185">Reference proteome</keyword>
<feature type="domain" description="Aconitase A/isopropylmalate dehydratase small subunit swivel" evidence="1">
    <location>
        <begin position="5"/>
        <end position="117"/>
    </location>
</feature>
<accession>A0ABS8ZD35</accession>
<dbReference type="RefSeq" id="WP_233726248.1">
    <property type="nucleotide sequence ID" value="NZ_JAJVCN010000001.1"/>
</dbReference>
<dbReference type="InterPro" id="IPR006249">
    <property type="entry name" value="Aconitase/IRP2"/>
</dbReference>
<dbReference type="InterPro" id="IPR015928">
    <property type="entry name" value="Aconitase/3IPM_dehydase_swvl"/>
</dbReference>
<reference evidence="2 3" key="1">
    <citation type="submission" date="2021-12" db="EMBL/GenBank/DDBJ databases">
        <title>Genome sequence of Kibdelosporangium philippinense ATCC 49844.</title>
        <authorList>
            <person name="Fedorov E.A."/>
            <person name="Omeragic M."/>
            <person name="Shalygina K.F."/>
            <person name="Maclea K.S."/>
        </authorList>
    </citation>
    <scope>NUCLEOTIDE SEQUENCE [LARGE SCALE GENOMIC DNA]</scope>
    <source>
        <strain evidence="2 3">ATCC 49844</strain>
    </source>
</reference>
<dbReference type="Proteomes" id="UP001521150">
    <property type="component" value="Unassembled WGS sequence"/>
</dbReference>
<dbReference type="EMBL" id="JAJVCN010000001">
    <property type="protein sequence ID" value="MCE7004765.1"/>
    <property type="molecule type" value="Genomic_DNA"/>
</dbReference>
<name>A0ABS8ZD35_9PSEU</name>
<evidence type="ECO:0000313" key="3">
    <source>
        <dbReference type="Proteomes" id="UP001521150"/>
    </source>
</evidence>
<dbReference type="InterPro" id="IPR000573">
    <property type="entry name" value="AconitaseA/IPMdHydase_ssu_swvl"/>
</dbReference>
<evidence type="ECO:0000259" key="1">
    <source>
        <dbReference type="Pfam" id="PF00694"/>
    </source>
</evidence>
<dbReference type="SUPFAM" id="SSF52016">
    <property type="entry name" value="LeuD/IlvD-like"/>
    <property type="match status" value="1"/>
</dbReference>
<dbReference type="Gene3D" id="3.20.19.10">
    <property type="entry name" value="Aconitase, domain 4"/>
    <property type="match status" value="1"/>
</dbReference>
<evidence type="ECO:0000313" key="2">
    <source>
        <dbReference type="EMBL" id="MCE7004765.1"/>
    </source>
</evidence>
<dbReference type="PANTHER" id="PTHR11670">
    <property type="entry name" value="ACONITASE/IRON-RESPONSIVE ELEMENT FAMILY MEMBER"/>
    <property type="match status" value="1"/>
</dbReference>